<reference evidence="1" key="1">
    <citation type="journal article" date="2023" name="GigaByte">
        <title>Genome assembly of the bearded iris, Iris pallida Lam.</title>
        <authorList>
            <person name="Bruccoleri R.E."/>
            <person name="Oakeley E.J."/>
            <person name="Faust A.M.E."/>
            <person name="Altorfer M."/>
            <person name="Dessus-Babus S."/>
            <person name="Burckhardt D."/>
            <person name="Oertli M."/>
            <person name="Naumann U."/>
            <person name="Petersen F."/>
            <person name="Wong J."/>
        </authorList>
    </citation>
    <scope>NUCLEOTIDE SEQUENCE</scope>
    <source>
        <strain evidence="1">GSM-AAB239-AS_SAM_17_03QT</strain>
    </source>
</reference>
<dbReference type="Pfam" id="PF08568">
    <property type="entry name" value="Kinetochor_Ybp2"/>
    <property type="match status" value="1"/>
</dbReference>
<dbReference type="GO" id="GO:0055105">
    <property type="term" value="F:ubiquitin-protein transferase inhibitor activity"/>
    <property type="evidence" value="ECO:0007669"/>
    <property type="project" value="TreeGrafter"/>
</dbReference>
<dbReference type="EMBL" id="JANAVB010036020">
    <property type="protein sequence ID" value="KAJ6803970.1"/>
    <property type="molecule type" value="Genomic_DNA"/>
</dbReference>
<dbReference type="PANTHER" id="PTHR15430">
    <property type="entry name" value="GLOMULIN"/>
    <property type="match status" value="1"/>
</dbReference>
<accession>A0AAX6EIV0</accession>
<reference evidence="1" key="2">
    <citation type="submission" date="2023-04" db="EMBL/GenBank/DDBJ databases">
        <authorList>
            <person name="Bruccoleri R.E."/>
            <person name="Oakeley E.J."/>
            <person name="Faust A.-M."/>
            <person name="Dessus-Babus S."/>
            <person name="Altorfer M."/>
            <person name="Burckhardt D."/>
            <person name="Oertli M."/>
            <person name="Naumann U."/>
            <person name="Petersen F."/>
            <person name="Wong J."/>
        </authorList>
    </citation>
    <scope>NUCLEOTIDE SEQUENCE</scope>
    <source>
        <strain evidence="1">GSM-AAB239-AS_SAM_17_03QT</strain>
        <tissue evidence="1">Leaf</tissue>
    </source>
</reference>
<proteinExistence type="predicted"/>
<dbReference type="AlphaFoldDB" id="A0AAX6EIV0"/>
<gene>
    <name evidence="1" type="ORF">M6B38_185885</name>
</gene>
<evidence type="ECO:0000313" key="2">
    <source>
        <dbReference type="Proteomes" id="UP001140949"/>
    </source>
</evidence>
<dbReference type="InterPro" id="IPR019516">
    <property type="entry name" value="Glomulin/ALF4"/>
</dbReference>
<dbReference type="PANTHER" id="PTHR15430:SF1">
    <property type="entry name" value="GLOMULIN"/>
    <property type="match status" value="1"/>
</dbReference>
<keyword evidence="2" id="KW-1185">Reference proteome</keyword>
<comment type="caution">
    <text evidence="1">The sequence shown here is derived from an EMBL/GenBank/DDBJ whole genome shotgun (WGS) entry which is preliminary data.</text>
</comment>
<dbReference type="GO" id="GO:0005737">
    <property type="term" value="C:cytoplasm"/>
    <property type="evidence" value="ECO:0007669"/>
    <property type="project" value="TreeGrafter"/>
</dbReference>
<organism evidence="1 2">
    <name type="scientific">Iris pallida</name>
    <name type="common">Sweet iris</name>
    <dbReference type="NCBI Taxonomy" id="29817"/>
    <lineage>
        <taxon>Eukaryota</taxon>
        <taxon>Viridiplantae</taxon>
        <taxon>Streptophyta</taxon>
        <taxon>Embryophyta</taxon>
        <taxon>Tracheophyta</taxon>
        <taxon>Spermatophyta</taxon>
        <taxon>Magnoliopsida</taxon>
        <taxon>Liliopsida</taxon>
        <taxon>Asparagales</taxon>
        <taxon>Iridaceae</taxon>
        <taxon>Iridoideae</taxon>
        <taxon>Irideae</taxon>
        <taxon>Iris</taxon>
    </lineage>
</organism>
<dbReference type="Proteomes" id="UP001140949">
    <property type="component" value="Unassembled WGS sequence"/>
</dbReference>
<sequence>MSVLRLKEALEVCSRSFETGDVADSDAAVAGVVGHLASVAESPPPDAEDVLLEIDRFLSSPDSNQMVVDTLSLELPEVIIKFVLLSDKCREVAESILDRLVSVGSPREMLSIFCEVLDTHINVYKGAICYTLLLRGLSKVFLCIQRRHVEQVKVALPLILKAIAAVYSESDEEDIDSFNNFFGVVISIGTSIKEICQKLEGRRKNELRAILGLYVLHNIALISKNTESHMVSSCSSLVLQLSQFLPFCGFTYYDLLTSFDFGTIAGEQPEVDGDDFMSCFSFSMDGASLAVIWGHISEEVAKAAGEHAMATLNKIRDDRHGRWKALGSLKSILPSVDYPWVVKSHSIDLILSMTDGTNPVESNEVPIDFSSLMPSIFAVLKGIQRTMIGAPDASLRKKAFLALKKARFEDYKHFTFYYYHMLVVRTLYA</sequence>
<name>A0AAX6EIV0_IRIPA</name>
<evidence type="ECO:0000313" key="1">
    <source>
        <dbReference type="EMBL" id="KAJ6803970.1"/>
    </source>
</evidence>
<protein>
    <submittedName>
        <fullName evidence="1">Aberrant root formation protein 4 isoform X1</fullName>
    </submittedName>
</protein>
<dbReference type="InterPro" id="IPR013877">
    <property type="entry name" value="YAP-bd/ALF4/Glomulin"/>
</dbReference>